<dbReference type="EMBL" id="MKKU01000462">
    <property type="protein sequence ID" value="RNF11370.1"/>
    <property type="molecule type" value="Genomic_DNA"/>
</dbReference>
<feature type="domain" description="Cullin family profile" evidence="2">
    <location>
        <begin position="556"/>
        <end position="748"/>
    </location>
</feature>
<dbReference type="AlphaFoldDB" id="A0A422P0W6"/>
<dbReference type="InterPro" id="IPR045093">
    <property type="entry name" value="Cullin"/>
</dbReference>
<evidence type="ECO:0000256" key="1">
    <source>
        <dbReference type="PROSITE-ProRule" id="PRU00330"/>
    </source>
</evidence>
<evidence type="ECO:0000313" key="4">
    <source>
        <dbReference type="Proteomes" id="UP000284403"/>
    </source>
</evidence>
<keyword evidence="4" id="KW-1185">Reference proteome</keyword>
<comment type="similarity">
    <text evidence="1">Belongs to the cullin family.</text>
</comment>
<dbReference type="InterPro" id="IPR036317">
    <property type="entry name" value="Cullin_homology_sf"/>
</dbReference>
<dbReference type="SMART" id="SM00884">
    <property type="entry name" value="Cullin_Nedd8"/>
    <property type="match status" value="1"/>
</dbReference>
<dbReference type="Gene3D" id="3.30.230.130">
    <property type="entry name" value="Cullin, Chain C, Domain 2"/>
    <property type="match status" value="1"/>
</dbReference>
<dbReference type="Pfam" id="PF10557">
    <property type="entry name" value="Cullin_Nedd8"/>
    <property type="match status" value="1"/>
</dbReference>
<gene>
    <name evidence="3" type="ORF">Tco025E_06664</name>
</gene>
<dbReference type="PROSITE" id="PS50069">
    <property type="entry name" value="CULLIN_2"/>
    <property type="match status" value="1"/>
</dbReference>
<dbReference type="InterPro" id="IPR019559">
    <property type="entry name" value="Cullin_neddylation_domain"/>
</dbReference>
<accession>A0A422P0W6</accession>
<dbReference type="InterPro" id="IPR036390">
    <property type="entry name" value="WH_DNA-bd_sf"/>
</dbReference>
<protein>
    <submittedName>
        <fullName evidence="3">Cullin-4B</fullName>
    </submittedName>
</protein>
<proteinExistence type="inferred from homology"/>
<reference evidence="3 4" key="1">
    <citation type="journal article" date="2018" name="BMC Genomics">
        <title>Genomic comparison of Trypanosoma conorhini and Trypanosoma rangeli to Trypanosoma cruzi strains of high and low virulence.</title>
        <authorList>
            <person name="Bradwell K.R."/>
            <person name="Koparde V.N."/>
            <person name="Matveyev A.V."/>
            <person name="Serrano M.G."/>
            <person name="Alves J.M."/>
            <person name="Parikh H."/>
            <person name="Huang B."/>
            <person name="Lee V."/>
            <person name="Espinosa-Alvarez O."/>
            <person name="Ortiz P.A."/>
            <person name="Costa-Martins A.G."/>
            <person name="Teixeira M.M."/>
            <person name="Buck G.A."/>
        </authorList>
    </citation>
    <scope>NUCLEOTIDE SEQUENCE [LARGE SCALE GENOMIC DNA]</scope>
    <source>
        <strain evidence="3 4">025E</strain>
    </source>
</reference>
<sequence length="936" mass="102865">MPGEACGDAAEAGERPCEGVVASRLREAYAALDCDSFNASGVQALSPHIPCASSLLEAFPSLRELCTVTLNLEVLLRCSEADSLCAAREKYLRWHRCILHTLGGVHDIDGFLRYWVKGVVAYEFREMQRHMDDDDGGGAQAQGSERGGVERAIEHAVELREALQRLPKLVAFLFSANSQQAGRRGGGDVINEEVRYILAEQTKQQVLRRLLMEVLQRRRAWNAGVPGSDVVVAVPPDRPAANAQLPAMQLMPRQQQQQQRRRRQLPTNSIVSIAELLQLQLQPTRGAERLLVTTVLQSVVRGCRSFFPREALLSLLRPDADAEARHAFLVKAWPRYWSSELAMTRELPGVEEASVKGLLTKLVFLWEPGDDAPAHEPLDTAAAGLQHCYVVHLLRVTLRRLVEQLFALDATAGAGAARGPLKLLLDVAQAMACVEAPPRGTPQLWEQAGPGVALPDELPREVGHVAMAAVLRALLQARLTAAVEHFLGGGGGGGVPAEQRGPRLLAYLLRTERVFHLILCKAPPLGARMHEGGGGGAVACFYGAVKHALVHPRRNRGADVFADTLLDSLQTYLLQGGRESGAVAAVSLQNEDEFLSAVRLTQCVAATDRYLRLYKELLAYRLLSYAVGRAREGGGGAAEARREKLQAERAVCEHLQKLLPLERDSVRQMLQMCLDVEAGAAAHDPRAPQEEPGEEPAVVRPTLWLLSRRAWPVYPVLADAPPPLRHAMHAFALAYHAEHSGRRVVWLRTSMETVSFTVAYPRATKLIVGSLELFNIFHCLGEAGAAGATWTLLAQRTGKEKPALQRGVRRLLSDGFFTLQAGAEEECLALNAAFTSPRTRYHFLQQPPRVVALAEAHGAGAGEARLSHSASIKAAIIKHMKRVRNCLYDELFLATQQQNPQFELKNSDFKLALETLIEKEFVARDPLQKQRFFYKA</sequence>
<organism evidence="3 4">
    <name type="scientific">Trypanosoma conorhini</name>
    <dbReference type="NCBI Taxonomy" id="83891"/>
    <lineage>
        <taxon>Eukaryota</taxon>
        <taxon>Discoba</taxon>
        <taxon>Euglenozoa</taxon>
        <taxon>Kinetoplastea</taxon>
        <taxon>Metakinetoplastina</taxon>
        <taxon>Trypanosomatida</taxon>
        <taxon>Trypanosomatidae</taxon>
        <taxon>Trypanosoma</taxon>
    </lineage>
</organism>
<name>A0A422P0W6_9TRYP</name>
<evidence type="ECO:0000259" key="2">
    <source>
        <dbReference type="PROSITE" id="PS50069"/>
    </source>
</evidence>
<dbReference type="GeneID" id="40320275"/>
<dbReference type="Gene3D" id="1.10.10.10">
    <property type="entry name" value="Winged helix-like DNA-binding domain superfamily/Winged helix DNA-binding domain"/>
    <property type="match status" value="1"/>
</dbReference>
<dbReference type="InterPro" id="IPR016158">
    <property type="entry name" value="Cullin_homology"/>
</dbReference>
<dbReference type="SUPFAM" id="SSF46785">
    <property type="entry name" value="Winged helix' DNA-binding domain"/>
    <property type="match status" value="1"/>
</dbReference>
<dbReference type="PANTHER" id="PTHR11932">
    <property type="entry name" value="CULLIN"/>
    <property type="match status" value="1"/>
</dbReference>
<comment type="caution">
    <text evidence="3">The sequence shown here is derived from an EMBL/GenBank/DDBJ whole genome shotgun (WGS) entry which is preliminary data.</text>
</comment>
<dbReference type="OrthoDB" id="27073at2759"/>
<dbReference type="InterPro" id="IPR036388">
    <property type="entry name" value="WH-like_DNA-bd_sf"/>
</dbReference>
<evidence type="ECO:0000313" key="3">
    <source>
        <dbReference type="EMBL" id="RNF11370.1"/>
    </source>
</evidence>
<dbReference type="RefSeq" id="XP_029226371.1">
    <property type="nucleotide sequence ID" value="XM_029373539.1"/>
</dbReference>
<dbReference type="Proteomes" id="UP000284403">
    <property type="component" value="Unassembled WGS sequence"/>
</dbReference>
<dbReference type="SUPFAM" id="SSF75632">
    <property type="entry name" value="Cullin homology domain"/>
    <property type="match status" value="1"/>
</dbReference>